<accession>A0ABR7I8A3</accession>
<evidence type="ECO:0000313" key="2">
    <source>
        <dbReference type="Proteomes" id="UP000621540"/>
    </source>
</evidence>
<dbReference type="EMBL" id="JACOQH010000002">
    <property type="protein sequence ID" value="MBC5752989.1"/>
    <property type="molecule type" value="Genomic_DNA"/>
</dbReference>
<sequence length="72" mass="7999">MKKAIVRNFTHGLLNDGRRFQITGFKKLCICEDGSIHSGVVEVNIDGKVEDYPISALAENINYMSLPSDILC</sequence>
<dbReference type="RefSeq" id="WP_186981622.1">
    <property type="nucleotide sequence ID" value="NZ_JACOQH010000002.1"/>
</dbReference>
<comment type="caution">
    <text evidence="1">The sequence shown here is derived from an EMBL/GenBank/DDBJ whole genome shotgun (WGS) entry which is preliminary data.</text>
</comment>
<name>A0ABR7I8A3_9FIRM</name>
<gene>
    <name evidence="1" type="ORF">H8Z76_02940</name>
</gene>
<reference evidence="1 2" key="1">
    <citation type="submission" date="2020-08" db="EMBL/GenBank/DDBJ databases">
        <title>Genome public.</title>
        <authorList>
            <person name="Liu C."/>
            <person name="Sun Q."/>
        </authorList>
    </citation>
    <scope>NUCLEOTIDE SEQUENCE [LARGE SCALE GENOMIC DNA]</scope>
    <source>
        <strain evidence="1 2">BX0805</strain>
    </source>
</reference>
<evidence type="ECO:0000313" key="1">
    <source>
        <dbReference type="EMBL" id="MBC5752989.1"/>
    </source>
</evidence>
<organism evidence="1 2">
    <name type="scientific">Roseburia yibonii</name>
    <dbReference type="NCBI Taxonomy" id="2763063"/>
    <lineage>
        <taxon>Bacteria</taxon>
        <taxon>Bacillati</taxon>
        <taxon>Bacillota</taxon>
        <taxon>Clostridia</taxon>
        <taxon>Lachnospirales</taxon>
        <taxon>Lachnospiraceae</taxon>
        <taxon>Roseburia</taxon>
    </lineage>
</organism>
<protein>
    <submittedName>
        <fullName evidence="1">Uncharacterized protein</fullName>
    </submittedName>
</protein>
<dbReference type="Proteomes" id="UP000621540">
    <property type="component" value="Unassembled WGS sequence"/>
</dbReference>
<proteinExistence type="predicted"/>
<keyword evidence="2" id="KW-1185">Reference proteome</keyword>